<dbReference type="InterPro" id="IPR008919">
    <property type="entry name" value="Retrov_capsid_N"/>
</dbReference>
<evidence type="ECO:0000256" key="4">
    <source>
        <dbReference type="ARBA" id="ARBA00022759"/>
    </source>
</evidence>
<dbReference type="InterPro" id="IPR043502">
    <property type="entry name" value="DNA/RNA_pol_sf"/>
</dbReference>
<dbReference type="EMBL" id="SWJQ01002145">
    <property type="protein sequence ID" value="TRZ06831.1"/>
    <property type="molecule type" value="Genomic_DNA"/>
</dbReference>
<dbReference type="GO" id="GO:0016787">
    <property type="term" value="F:hydrolase activity"/>
    <property type="evidence" value="ECO:0007669"/>
    <property type="project" value="UniProtKB-KW"/>
</dbReference>
<dbReference type="Gene3D" id="3.10.10.10">
    <property type="entry name" value="HIV Type 1 Reverse Transcriptase, subunit A, domain 1"/>
    <property type="match status" value="1"/>
</dbReference>
<dbReference type="SUPFAM" id="SSF56672">
    <property type="entry name" value="DNA/RNA polymerases"/>
    <property type="match status" value="1"/>
</dbReference>
<keyword evidence="5" id="KW-0378">Hydrolase</keyword>
<dbReference type="PANTHER" id="PTHR41694">
    <property type="entry name" value="ENDOGENOUS RETROVIRUS GROUP K MEMBER POL PROTEIN"/>
    <property type="match status" value="1"/>
</dbReference>
<evidence type="ECO:0000256" key="6">
    <source>
        <dbReference type="ARBA" id="ARBA00022918"/>
    </source>
</evidence>
<name>A0A8K1FYH7_9PASS</name>
<dbReference type="GO" id="GO:0003964">
    <property type="term" value="F:RNA-directed DNA polymerase activity"/>
    <property type="evidence" value="ECO:0007669"/>
    <property type="project" value="UniProtKB-KW"/>
</dbReference>
<dbReference type="GO" id="GO:0004519">
    <property type="term" value="F:endonuclease activity"/>
    <property type="evidence" value="ECO:0007669"/>
    <property type="project" value="UniProtKB-KW"/>
</dbReference>
<evidence type="ECO:0000256" key="2">
    <source>
        <dbReference type="ARBA" id="ARBA00022695"/>
    </source>
</evidence>
<organism evidence="8 9">
    <name type="scientific">Zosterops borbonicus</name>
    <dbReference type="NCBI Taxonomy" id="364589"/>
    <lineage>
        <taxon>Eukaryota</taxon>
        <taxon>Metazoa</taxon>
        <taxon>Chordata</taxon>
        <taxon>Craniata</taxon>
        <taxon>Vertebrata</taxon>
        <taxon>Euteleostomi</taxon>
        <taxon>Archelosauria</taxon>
        <taxon>Archosauria</taxon>
        <taxon>Dinosauria</taxon>
        <taxon>Saurischia</taxon>
        <taxon>Theropoda</taxon>
        <taxon>Coelurosauria</taxon>
        <taxon>Aves</taxon>
        <taxon>Neognathae</taxon>
        <taxon>Neoaves</taxon>
        <taxon>Telluraves</taxon>
        <taxon>Australaves</taxon>
        <taxon>Passeriformes</taxon>
        <taxon>Sylvioidea</taxon>
        <taxon>Zosteropidae</taxon>
        <taxon>Zosterops</taxon>
    </lineage>
</organism>
<dbReference type="Proteomes" id="UP000796761">
    <property type="component" value="Unassembled WGS sequence"/>
</dbReference>
<feature type="region of interest" description="Disordered" evidence="7">
    <location>
        <begin position="68"/>
        <end position="107"/>
    </location>
</feature>
<evidence type="ECO:0000313" key="8">
    <source>
        <dbReference type="EMBL" id="TRZ06831.1"/>
    </source>
</evidence>
<evidence type="ECO:0000256" key="1">
    <source>
        <dbReference type="ARBA" id="ARBA00022679"/>
    </source>
</evidence>
<keyword evidence="3" id="KW-0540">Nuclease</keyword>
<dbReference type="GO" id="GO:0016032">
    <property type="term" value="P:viral process"/>
    <property type="evidence" value="ECO:0007669"/>
    <property type="project" value="InterPro"/>
</dbReference>
<gene>
    <name evidence="8" type="ORF">HGM15179_020276</name>
</gene>
<dbReference type="GO" id="GO:0035613">
    <property type="term" value="F:RNA stem-loop binding"/>
    <property type="evidence" value="ECO:0007669"/>
    <property type="project" value="TreeGrafter"/>
</dbReference>
<evidence type="ECO:0000256" key="7">
    <source>
        <dbReference type="SAM" id="MobiDB-lite"/>
    </source>
</evidence>
<feature type="compositionally biased region" description="Polar residues" evidence="7">
    <location>
        <begin position="78"/>
        <end position="92"/>
    </location>
</feature>
<dbReference type="Gene3D" id="1.10.375.10">
    <property type="entry name" value="Human Immunodeficiency Virus Type 1 Capsid Protein"/>
    <property type="match status" value="1"/>
</dbReference>
<sequence length="612" mass="68404">MESPRLAQGQAQGYEDSPPEYPSAFPFAHGVTARSERDNRISRLWPTGAWTLAFSSARGTGSLSRHQFFGDSAGDSKASGNPLDQRNTQLSPALSPALPGGPQLRSRRYQSPRILKSGTEASTEPLVIAKLGKDDIKFLVDTEGEYSVLNTLEGKLSQDTVHVVWVTKEKIDEIPSEVENAVNPIVWASDIPGRSKWTEPMSIILKPGATLIREKYPLKLETHKGLASVIEKFLQPGLLVQLSMQAFTTNPIDERRAAVAKAAIMDGDWDAANALSCPVFIANSQAKWEPYDWKILQKAKETVTTYGLRSEAARNIIQASRTVGQRCVVPAWLGFNHGSAFFLMATAEQPPILKITWLTDNPVWVKQWPMTETRLQIAEQLIQEQLDAGHIWPSVSPWNTPIFVILKKSGITNDDLLPFLPWLRGSDANSSRVCTPEQQKALMQVSEKFQCGWSAHRVELLPLSLFLSNTEACPLATVFQWQKKKGENRCDQKFDSAAIVIEWVFLPVQPKCRVMSRTDAFAALIRKGRDRIVEIDGKEPADISIPMKDEDLEWLLRHSVALQEALLGFAGVVHNKQPKGPMWHLIMRHRWLERPLCLLKPVEGRTVFTDAG</sequence>
<keyword evidence="2" id="KW-0548">Nucleotidyltransferase</keyword>
<evidence type="ECO:0000313" key="9">
    <source>
        <dbReference type="Proteomes" id="UP000796761"/>
    </source>
</evidence>
<dbReference type="SUPFAM" id="SSF47943">
    <property type="entry name" value="Retrovirus capsid protein, N-terminal core domain"/>
    <property type="match status" value="1"/>
</dbReference>
<dbReference type="PANTHER" id="PTHR41694:SF3">
    <property type="entry name" value="RNA-DIRECTED DNA POLYMERASE-RELATED"/>
    <property type="match status" value="1"/>
</dbReference>
<evidence type="ECO:0000256" key="5">
    <source>
        <dbReference type="ARBA" id="ARBA00022801"/>
    </source>
</evidence>
<keyword evidence="6" id="KW-0695">RNA-directed DNA polymerase</keyword>
<keyword evidence="4" id="KW-0255">Endonuclease</keyword>
<keyword evidence="1" id="KW-0808">Transferase</keyword>
<proteinExistence type="predicted"/>
<reference evidence="8" key="1">
    <citation type="submission" date="2019-04" db="EMBL/GenBank/DDBJ databases">
        <title>Genome assembly of Zosterops borbonicus 15179.</title>
        <authorList>
            <person name="Leroy T."/>
            <person name="Anselmetti Y."/>
            <person name="Tilak M.-K."/>
            <person name="Nabholz B."/>
        </authorList>
    </citation>
    <scope>NUCLEOTIDE SEQUENCE</scope>
    <source>
        <strain evidence="8">HGM_15179</strain>
        <tissue evidence="8">Muscle</tissue>
    </source>
</reference>
<comment type="caution">
    <text evidence="8">The sequence shown here is derived from an EMBL/GenBank/DDBJ whole genome shotgun (WGS) entry which is preliminary data.</text>
</comment>
<feature type="region of interest" description="Disordered" evidence="7">
    <location>
        <begin position="1"/>
        <end position="26"/>
    </location>
</feature>
<evidence type="ECO:0000256" key="3">
    <source>
        <dbReference type="ARBA" id="ARBA00022722"/>
    </source>
</evidence>
<keyword evidence="9" id="KW-1185">Reference proteome</keyword>
<dbReference type="AlphaFoldDB" id="A0A8K1FYH7"/>
<protein>
    <submittedName>
        <fullName evidence="8">Uncharacterized protein</fullName>
    </submittedName>
</protein>
<accession>A0A8K1FYH7</accession>